<feature type="compositionally biased region" description="Polar residues" evidence="6">
    <location>
        <begin position="159"/>
        <end position="173"/>
    </location>
</feature>
<feature type="DNA-binding region" description="TEA" evidence="5">
    <location>
        <begin position="239"/>
        <end position="315"/>
    </location>
</feature>
<name>A0A6J3S9B5_TURTR</name>
<evidence type="ECO:0000256" key="2">
    <source>
        <dbReference type="ARBA" id="ARBA00023015"/>
    </source>
</evidence>
<accession>A0A6J3S9B5</accession>
<dbReference type="SMART" id="SM00426">
    <property type="entry name" value="TEA"/>
    <property type="match status" value="1"/>
</dbReference>
<feature type="compositionally biased region" description="Low complexity" evidence="6">
    <location>
        <begin position="128"/>
        <end position="140"/>
    </location>
</feature>
<dbReference type="GO" id="GO:0000978">
    <property type="term" value="F:RNA polymerase II cis-regulatory region sequence-specific DNA binding"/>
    <property type="evidence" value="ECO:0007669"/>
    <property type="project" value="TreeGrafter"/>
</dbReference>
<dbReference type="PROSITE" id="PS51088">
    <property type="entry name" value="TEA_2"/>
    <property type="match status" value="1"/>
</dbReference>
<dbReference type="CTD" id="7004"/>
<protein>
    <submittedName>
        <fullName evidence="9">Transcriptional enhancer factor TEF-3 isoform X5</fullName>
    </submittedName>
</protein>
<comment type="subcellular location">
    <subcellularLocation>
        <location evidence="1">Nucleus</location>
    </subcellularLocation>
</comment>
<dbReference type="Proteomes" id="UP000245320">
    <property type="component" value="Chromosome 11"/>
</dbReference>
<sequence>MCARSSCVLGPGAGSPVGTAGKGAAARAPDVRPRPSFWGRRGERGVLAAGREARGRPAGQEEGFRPRPRAGGWPGPAGSWARGGGRESGPRSKGKHVCGAAAEAGAGRRGRSLVPAAAPRRRRPPRARGPSPRPSLLPEGSGPGRHSLQLPPSAARISFQPSFLTFQASSFQTPGRGRGGPAAPGSAVRPRPPGPTGAPPSGALEGTAGTITSNEWSSPNSPEGSNVSGGSQALDKPIDNDAEGVWSPDIEQSFQEALAIYPPCGRRKIILSDEGKMYGRNELIARYIKLRTGKTRTRKQVSSHIQVLARRKAREIQAKLKRTLTAGRVYVSVCEWPGSQHPGRYRPVSCCAPCPLQPRGTGHTLSPMVRAAGLPSRPRFLRTVWPLTAVTQIPWVAGLQGGVHAGGRAGGAPWISPTLQACLPTGDCYTGGQPLVGVPSPRASGLLDPGPRGPWLDPGREQATHHGGCNRRVWLLGRRSQHSGLRPVNHRHFNFIFIFMFWPHYAA</sequence>
<dbReference type="PRINTS" id="PR00065">
    <property type="entry name" value="TEADOMAIN"/>
</dbReference>
<keyword evidence="4" id="KW-0539">Nucleus</keyword>
<evidence type="ECO:0000256" key="6">
    <source>
        <dbReference type="SAM" id="MobiDB-lite"/>
    </source>
</evidence>
<evidence type="ECO:0000313" key="8">
    <source>
        <dbReference type="Proteomes" id="UP000245320"/>
    </source>
</evidence>
<reference evidence="9" key="2">
    <citation type="submission" date="2025-08" db="UniProtKB">
        <authorList>
            <consortium name="RefSeq"/>
        </authorList>
    </citation>
    <scope>IDENTIFICATION</scope>
    <source>
        <tissue evidence="9">Spleen</tissue>
    </source>
</reference>
<feature type="region of interest" description="Disordered" evidence="6">
    <location>
        <begin position="1"/>
        <end position="245"/>
    </location>
</feature>
<dbReference type="GO" id="GO:0048568">
    <property type="term" value="P:embryonic organ development"/>
    <property type="evidence" value="ECO:0007669"/>
    <property type="project" value="TreeGrafter"/>
</dbReference>
<evidence type="ECO:0000256" key="5">
    <source>
        <dbReference type="PROSITE-ProRule" id="PRU00505"/>
    </source>
</evidence>
<dbReference type="PROSITE" id="PS00554">
    <property type="entry name" value="TEA_1"/>
    <property type="match status" value="1"/>
</dbReference>
<evidence type="ECO:0000313" key="9">
    <source>
        <dbReference type="RefSeq" id="XP_033723076.1"/>
    </source>
</evidence>
<gene>
    <name evidence="9" type="primary">TEAD4</name>
</gene>
<dbReference type="PANTHER" id="PTHR11834">
    <property type="entry name" value="TRANSCRIPTIONAL ENHANCER FACTOR TEF RELATED"/>
    <property type="match status" value="1"/>
</dbReference>
<dbReference type="GO" id="GO:0000981">
    <property type="term" value="F:DNA-binding transcription factor activity, RNA polymerase II-specific"/>
    <property type="evidence" value="ECO:0007669"/>
    <property type="project" value="TreeGrafter"/>
</dbReference>
<dbReference type="GO" id="GO:0005667">
    <property type="term" value="C:transcription regulator complex"/>
    <property type="evidence" value="ECO:0007669"/>
    <property type="project" value="TreeGrafter"/>
</dbReference>
<dbReference type="AlphaFoldDB" id="A0A6J3S9B5"/>
<keyword evidence="8" id="KW-1185">Reference proteome</keyword>
<evidence type="ECO:0000256" key="1">
    <source>
        <dbReference type="ARBA" id="ARBA00004123"/>
    </source>
</evidence>
<evidence type="ECO:0000259" key="7">
    <source>
        <dbReference type="PROSITE" id="PS51088"/>
    </source>
</evidence>
<organism evidence="8 9">
    <name type="scientific">Tursiops truncatus</name>
    <name type="common">Atlantic bottle-nosed dolphin</name>
    <name type="synonym">Delphinus truncatus</name>
    <dbReference type="NCBI Taxonomy" id="9739"/>
    <lineage>
        <taxon>Eukaryota</taxon>
        <taxon>Metazoa</taxon>
        <taxon>Chordata</taxon>
        <taxon>Craniata</taxon>
        <taxon>Vertebrata</taxon>
        <taxon>Euteleostomi</taxon>
        <taxon>Mammalia</taxon>
        <taxon>Eutheria</taxon>
        <taxon>Laurasiatheria</taxon>
        <taxon>Artiodactyla</taxon>
        <taxon>Whippomorpha</taxon>
        <taxon>Cetacea</taxon>
        <taxon>Odontoceti</taxon>
        <taxon>Delphinidae</taxon>
        <taxon>Tursiops</taxon>
    </lineage>
</organism>
<feature type="domain" description="TEA" evidence="7">
    <location>
        <begin position="239"/>
        <end position="315"/>
    </location>
</feature>
<dbReference type="GO" id="GO:0035329">
    <property type="term" value="P:hippo signaling"/>
    <property type="evidence" value="ECO:0007669"/>
    <property type="project" value="TreeGrafter"/>
</dbReference>
<keyword evidence="2" id="KW-0805">Transcription regulation</keyword>
<evidence type="ECO:0000256" key="4">
    <source>
        <dbReference type="ARBA" id="ARBA00023242"/>
    </source>
</evidence>
<proteinExistence type="predicted"/>
<evidence type="ECO:0000256" key="3">
    <source>
        <dbReference type="ARBA" id="ARBA00023163"/>
    </source>
</evidence>
<keyword evidence="3" id="KW-0804">Transcription</keyword>
<feature type="compositionally biased region" description="Polar residues" evidence="6">
    <location>
        <begin position="209"/>
        <end position="231"/>
    </location>
</feature>
<dbReference type="InterPro" id="IPR000818">
    <property type="entry name" value="TEA/ATTS_dom"/>
</dbReference>
<reference evidence="8" key="1">
    <citation type="submission" date="2024-06" db="UniProtKB">
        <authorList>
            <consortium name="RefSeq"/>
        </authorList>
    </citation>
    <scope>NUCLEOTIDE SEQUENCE [LARGE SCALE GENOMIC DNA]</scope>
</reference>
<dbReference type="InterPro" id="IPR038096">
    <property type="entry name" value="TEA/ATTS_sf"/>
</dbReference>
<dbReference type="Pfam" id="PF01285">
    <property type="entry name" value="TEA"/>
    <property type="match status" value="1"/>
</dbReference>
<dbReference type="RefSeq" id="XP_033723076.1">
    <property type="nucleotide sequence ID" value="XM_033867185.1"/>
</dbReference>
<dbReference type="InterPro" id="IPR050937">
    <property type="entry name" value="TEC1_TEAD_TF"/>
</dbReference>
<dbReference type="PANTHER" id="PTHR11834:SF2">
    <property type="entry name" value="TRANSCRIPTIONAL ENHANCER FACTOR TEF-3"/>
    <property type="match status" value="1"/>
</dbReference>
<dbReference type="GO" id="GO:0005634">
    <property type="term" value="C:nucleus"/>
    <property type="evidence" value="ECO:0007669"/>
    <property type="project" value="UniProtKB-SubCell"/>
</dbReference>
<dbReference type="Gene3D" id="6.10.20.40">
    <property type="entry name" value="TEA/ATTS domain"/>
    <property type="match status" value="1"/>
</dbReference>